<evidence type="ECO:0000256" key="6">
    <source>
        <dbReference type="ARBA" id="ARBA00022960"/>
    </source>
</evidence>
<dbReference type="OrthoDB" id="9787225at2"/>
<dbReference type="PANTHER" id="PTHR30582">
    <property type="entry name" value="L,D-TRANSPEPTIDASE"/>
    <property type="match status" value="1"/>
</dbReference>
<keyword evidence="5" id="KW-0378">Hydrolase</keyword>
<comment type="similarity">
    <text evidence="2">Belongs to the YkuD family.</text>
</comment>
<accession>A0A168VQD5</accession>
<organism evidence="11 12">
    <name type="scientific">Fictibacillus phosphorivorans</name>
    <dbReference type="NCBI Taxonomy" id="1221500"/>
    <lineage>
        <taxon>Bacteria</taxon>
        <taxon>Bacillati</taxon>
        <taxon>Bacillota</taxon>
        <taxon>Bacilli</taxon>
        <taxon>Bacillales</taxon>
        <taxon>Fictibacillaceae</taxon>
        <taxon>Fictibacillus</taxon>
    </lineage>
</organism>
<evidence type="ECO:0000256" key="1">
    <source>
        <dbReference type="ARBA" id="ARBA00004752"/>
    </source>
</evidence>
<keyword evidence="4" id="KW-0808">Transferase</keyword>
<feature type="active site" description="Nucleophile" evidence="9">
    <location>
        <position position="86"/>
    </location>
</feature>
<evidence type="ECO:0000313" key="11">
    <source>
        <dbReference type="EMBL" id="ANC75535.1"/>
    </source>
</evidence>
<reference evidence="11 12" key="1">
    <citation type="submission" date="2016-04" db="EMBL/GenBank/DDBJ databases">
        <title>Complete genome sequence of Fictibacillus phosphorivorans G25-29, a strain toxic to nematodes.</title>
        <authorList>
            <person name="Zheng Z."/>
        </authorList>
    </citation>
    <scope>NUCLEOTIDE SEQUENCE [LARGE SCALE GENOMIC DNA]</scope>
    <source>
        <strain evidence="11 12">G25-29</strain>
    </source>
</reference>
<comment type="pathway">
    <text evidence="1 9">Cell wall biogenesis; peptidoglycan biosynthesis.</text>
</comment>
<proteinExistence type="inferred from homology"/>
<dbReference type="SUPFAM" id="SSF141523">
    <property type="entry name" value="L,D-transpeptidase catalytic domain-like"/>
    <property type="match status" value="1"/>
</dbReference>
<dbReference type="Gene3D" id="2.40.440.10">
    <property type="entry name" value="L,D-transpeptidase catalytic domain-like"/>
    <property type="match status" value="1"/>
</dbReference>
<keyword evidence="12" id="KW-1185">Reference proteome</keyword>
<dbReference type="InterPro" id="IPR050979">
    <property type="entry name" value="LD-transpeptidase"/>
</dbReference>
<dbReference type="GO" id="GO:0071972">
    <property type="term" value="F:peptidoglycan L,D-transpeptidase activity"/>
    <property type="evidence" value="ECO:0007669"/>
    <property type="project" value="TreeGrafter"/>
</dbReference>
<keyword evidence="8 9" id="KW-0961">Cell wall biogenesis/degradation</keyword>
<dbReference type="GO" id="GO:0016757">
    <property type="term" value="F:glycosyltransferase activity"/>
    <property type="evidence" value="ECO:0007669"/>
    <property type="project" value="UniProtKB-KW"/>
</dbReference>
<dbReference type="PANTHER" id="PTHR30582:SF24">
    <property type="entry name" value="L,D-TRANSPEPTIDASE ERFK_SRFK-RELATED"/>
    <property type="match status" value="1"/>
</dbReference>
<name>A0A168VQD5_9BACL</name>
<feature type="active site" description="Proton donor/acceptor" evidence="9">
    <location>
        <position position="70"/>
    </location>
</feature>
<dbReference type="Proteomes" id="UP000076623">
    <property type="component" value="Chromosome"/>
</dbReference>
<dbReference type="KEGG" id="fpn:ABE65_001100"/>
<dbReference type="InterPro" id="IPR005490">
    <property type="entry name" value="LD_TPept_cat_dom"/>
</dbReference>
<dbReference type="UniPathway" id="UPA00219"/>
<keyword evidence="3" id="KW-0328">Glycosyltransferase</keyword>
<evidence type="ECO:0000313" key="12">
    <source>
        <dbReference type="Proteomes" id="UP000076623"/>
    </source>
</evidence>
<feature type="domain" description="L,D-TPase catalytic" evidence="10">
    <location>
        <begin position="3"/>
        <end position="110"/>
    </location>
</feature>
<evidence type="ECO:0000256" key="7">
    <source>
        <dbReference type="ARBA" id="ARBA00022984"/>
    </source>
</evidence>
<dbReference type="InterPro" id="IPR038063">
    <property type="entry name" value="Transpep_catalytic_dom"/>
</dbReference>
<dbReference type="GO" id="GO:0005576">
    <property type="term" value="C:extracellular region"/>
    <property type="evidence" value="ECO:0007669"/>
    <property type="project" value="TreeGrafter"/>
</dbReference>
<dbReference type="CDD" id="cd16913">
    <property type="entry name" value="YkuD_like"/>
    <property type="match status" value="1"/>
</dbReference>
<evidence type="ECO:0000256" key="8">
    <source>
        <dbReference type="ARBA" id="ARBA00023316"/>
    </source>
</evidence>
<dbReference type="STRING" id="1221500.ABE65_001100"/>
<dbReference type="EMBL" id="CP015378">
    <property type="protein sequence ID" value="ANC75535.1"/>
    <property type="molecule type" value="Genomic_DNA"/>
</dbReference>
<dbReference type="GO" id="GO:0008360">
    <property type="term" value="P:regulation of cell shape"/>
    <property type="evidence" value="ECO:0007669"/>
    <property type="project" value="UniProtKB-UniRule"/>
</dbReference>
<evidence type="ECO:0000256" key="3">
    <source>
        <dbReference type="ARBA" id="ARBA00022676"/>
    </source>
</evidence>
<keyword evidence="7 9" id="KW-0573">Peptidoglycan synthesis</keyword>
<gene>
    <name evidence="11" type="ORF">ABE65_001100</name>
</gene>
<evidence type="ECO:0000256" key="2">
    <source>
        <dbReference type="ARBA" id="ARBA00005992"/>
    </source>
</evidence>
<evidence type="ECO:0000256" key="9">
    <source>
        <dbReference type="PROSITE-ProRule" id="PRU01373"/>
    </source>
</evidence>
<sequence length="111" mass="12181">MPYEIYISTTRKRLALVKDGKVIKRYPIGVGKMLTPTPTGTYTIINKAPNPGGPFGVMWMGLSRPHYGIHGTDTPSSIGKYVSKGCVRMQNNHVLELSQIVPIGTKVLIRA</sequence>
<dbReference type="Pfam" id="PF03734">
    <property type="entry name" value="YkuD"/>
    <property type="match status" value="1"/>
</dbReference>
<dbReference type="GO" id="GO:0018104">
    <property type="term" value="P:peptidoglycan-protein cross-linking"/>
    <property type="evidence" value="ECO:0007669"/>
    <property type="project" value="TreeGrafter"/>
</dbReference>
<keyword evidence="6 9" id="KW-0133">Cell shape</keyword>
<evidence type="ECO:0000259" key="10">
    <source>
        <dbReference type="PROSITE" id="PS52029"/>
    </source>
</evidence>
<dbReference type="PROSITE" id="PS52029">
    <property type="entry name" value="LD_TPASE"/>
    <property type="match status" value="1"/>
</dbReference>
<evidence type="ECO:0000256" key="4">
    <source>
        <dbReference type="ARBA" id="ARBA00022679"/>
    </source>
</evidence>
<evidence type="ECO:0000256" key="5">
    <source>
        <dbReference type="ARBA" id="ARBA00022801"/>
    </source>
</evidence>
<dbReference type="AlphaFoldDB" id="A0A168VQD5"/>
<dbReference type="GO" id="GO:0071555">
    <property type="term" value="P:cell wall organization"/>
    <property type="evidence" value="ECO:0007669"/>
    <property type="project" value="UniProtKB-UniRule"/>
</dbReference>
<protein>
    <recommendedName>
        <fullName evidence="10">L,D-TPase catalytic domain-containing protein</fullName>
    </recommendedName>
</protein>